<evidence type="ECO:0000313" key="5">
    <source>
        <dbReference type="Proteomes" id="UP000285301"/>
    </source>
</evidence>
<dbReference type="InterPro" id="IPR016193">
    <property type="entry name" value="Cytidine_deaminase-like"/>
</dbReference>
<dbReference type="Gene3D" id="3.40.140.10">
    <property type="entry name" value="Cytidine Deaminase, domain 2"/>
    <property type="match status" value="1"/>
</dbReference>
<dbReference type="GO" id="GO:0005737">
    <property type="term" value="C:cytoplasm"/>
    <property type="evidence" value="ECO:0007669"/>
    <property type="project" value="TreeGrafter"/>
</dbReference>
<sequence>FENCRKLWPVNFHENKFISQCLKEDAFSANEKQKIANLVNELISISSQHGNIDAALAVNGAVIVSSALTDQKHPLRHAIMCLTDNVANDQLKQLNQEETKKRPLQEIPYLLTKCDIFVTSEPCVMCSMALVHSRCRRLFFMETSNSQCPPDKAITNFKLHLQKNLNHHFEAWKIQPCCRN</sequence>
<comment type="caution">
    <text evidence="4">The sequence shown here is derived from an EMBL/GenBank/DDBJ whole genome shotgun (WGS) entry which is preliminary data.</text>
</comment>
<evidence type="ECO:0000259" key="3">
    <source>
        <dbReference type="PROSITE" id="PS51747"/>
    </source>
</evidence>
<evidence type="ECO:0000313" key="4">
    <source>
        <dbReference type="EMBL" id="RWS01076.1"/>
    </source>
</evidence>
<evidence type="ECO:0000256" key="2">
    <source>
        <dbReference type="ARBA" id="ARBA00038160"/>
    </source>
</evidence>
<dbReference type="GO" id="GO:0008033">
    <property type="term" value="P:tRNA processing"/>
    <property type="evidence" value="ECO:0007669"/>
    <property type="project" value="UniProtKB-KW"/>
</dbReference>
<dbReference type="PROSITE" id="PS51747">
    <property type="entry name" value="CYT_DCMP_DEAMINASES_2"/>
    <property type="match status" value="1"/>
</dbReference>
<dbReference type="PANTHER" id="PTHR11079:SF156">
    <property type="entry name" value="INACTIVE TRNA-SPECIFIC ADENOSINE DEAMINASE-LIKE PROTEIN 3-RELATED"/>
    <property type="match status" value="1"/>
</dbReference>
<dbReference type="STRING" id="1965070.A0A443QDJ0"/>
<dbReference type="SUPFAM" id="SSF53927">
    <property type="entry name" value="Cytidine deaminase-like"/>
    <property type="match status" value="1"/>
</dbReference>
<comment type="similarity">
    <text evidence="2">Belongs to the cytidine and deoxycytidylate deaminase family. ADAT3 subfamily.</text>
</comment>
<feature type="domain" description="CMP/dCMP-type deaminase" evidence="3">
    <location>
        <begin position="23"/>
        <end position="172"/>
    </location>
</feature>
<dbReference type="PANTHER" id="PTHR11079">
    <property type="entry name" value="CYTOSINE DEAMINASE FAMILY MEMBER"/>
    <property type="match status" value="1"/>
</dbReference>
<name>A0A443QDJ0_9ACAR</name>
<accession>A0A443QDJ0</accession>
<dbReference type="GO" id="GO:0005634">
    <property type="term" value="C:nucleus"/>
    <property type="evidence" value="ECO:0007669"/>
    <property type="project" value="TreeGrafter"/>
</dbReference>
<gene>
    <name evidence="4" type="ORF">B4U79_19170</name>
</gene>
<dbReference type="Pfam" id="PF00383">
    <property type="entry name" value="dCMP_cyt_deam_1"/>
    <property type="match status" value="1"/>
</dbReference>
<protein>
    <recommendedName>
        <fullName evidence="3">CMP/dCMP-type deaminase domain-containing protein</fullName>
    </recommendedName>
</protein>
<evidence type="ECO:0000256" key="1">
    <source>
        <dbReference type="ARBA" id="ARBA00022694"/>
    </source>
</evidence>
<dbReference type="InterPro" id="IPR002125">
    <property type="entry name" value="CMP_dCMP_dom"/>
</dbReference>
<dbReference type="EMBL" id="NCKU01009898">
    <property type="protein sequence ID" value="RWS01076.1"/>
    <property type="molecule type" value="Genomic_DNA"/>
</dbReference>
<keyword evidence="5" id="KW-1185">Reference proteome</keyword>
<dbReference type="OrthoDB" id="3180714at2759"/>
<reference evidence="4 5" key="1">
    <citation type="journal article" date="2018" name="Gigascience">
        <title>Genomes of trombidid mites reveal novel predicted allergens and laterally-transferred genes associated with secondary metabolism.</title>
        <authorList>
            <person name="Dong X."/>
            <person name="Chaisiri K."/>
            <person name="Xia D."/>
            <person name="Armstrong S.D."/>
            <person name="Fang Y."/>
            <person name="Donnelly M.J."/>
            <person name="Kadowaki T."/>
            <person name="McGarry J.W."/>
            <person name="Darby A.C."/>
            <person name="Makepeace B.L."/>
        </authorList>
    </citation>
    <scope>NUCLEOTIDE SEQUENCE [LARGE SCALE GENOMIC DNA]</scope>
    <source>
        <strain evidence="4">UoL-WK</strain>
    </source>
</reference>
<dbReference type="GO" id="GO:0052717">
    <property type="term" value="F:tRNA-specific adenosine-34 deaminase activity"/>
    <property type="evidence" value="ECO:0007669"/>
    <property type="project" value="TreeGrafter"/>
</dbReference>
<dbReference type="Proteomes" id="UP000285301">
    <property type="component" value="Unassembled WGS sequence"/>
</dbReference>
<keyword evidence="1" id="KW-0819">tRNA processing</keyword>
<proteinExistence type="inferred from homology"/>
<feature type="non-terminal residue" evidence="4">
    <location>
        <position position="1"/>
    </location>
</feature>
<organism evidence="4 5">
    <name type="scientific">Dinothrombium tinctorium</name>
    <dbReference type="NCBI Taxonomy" id="1965070"/>
    <lineage>
        <taxon>Eukaryota</taxon>
        <taxon>Metazoa</taxon>
        <taxon>Ecdysozoa</taxon>
        <taxon>Arthropoda</taxon>
        <taxon>Chelicerata</taxon>
        <taxon>Arachnida</taxon>
        <taxon>Acari</taxon>
        <taxon>Acariformes</taxon>
        <taxon>Trombidiformes</taxon>
        <taxon>Prostigmata</taxon>
        <taxon>Anystina</taxon>
        <taxon>Parasitengona</taxon>
        <taxon>Trombidioidea</taxon>
        <taxon>Trombidiidae</taxon>
        <taxon>Dinothrombium</taxon>
    </lineage>
</organism>
<dbReference type="AlphaFoldDB" id="A0A443QDJ0"/>